<protein>
    <submittedName>
        <fullName evidence="1">Uncharacterized protein</fullName>
    </submittedName>
</protein>
<evidence type="ECO:0000313" key="1">
    <source>
        <dbReference type="EMBL" id="KAI4377807.1"/>
    </source>
</evidence>
<proteinExistence type="predicted"/>
<accession>A0ACB9RHA3</accession>
<dbReference type="Proteomes" id="UP001057402">
    <property type="component" value="Chromosome 4"/>
</dbReference>
<dbReference type="EMBL" id="CM042883">
    <property type="protein sequence ID" value="KAI4377807.1"/>
    <property type="molecule type" value="Genomic_DNA"/>
</dbReference>
<name>A0ACB9RHA3_9MYRT</name>
<organism evidence="1 2">
    <name type="scientific">Melastoma candidum</name>
    <dbReference type="NCBI Taxonomy" id="119954"/>
    <lineage>
        <taxon>Eukaryota</taxon>
        <taxon>Viridiplantae</taxon>
        <taxon>Streptophyta</taxon>
        <taxon>Embryophyta</taxon>
        <taxon>Tracheophyta</taxon>
        <taxon>Spermatophyta</taxon>
        <taxon>Magnoliopsida</taxon>
        <taxon>eudicotyledons</taxon>
        <taxon>Gunneridae</taxon>
        <taxon>Pentapetalae</taxon>
        <taxon>rosids</taxon>
        <taxon>malvids</taxon>
        <taxon>Myrtales</taxon>
        <taxon>Melastomataceae</taxon>
        <taxon>Melastomatoideae</taxon>
        <taxon>Melastomateae</taxon>
        <taxon>Melastoma</taxon>
    </lineage>
</organism>
<sequence length="340" mass="39081">MSSSQLNSDLNHEILSRVSLCMLGRCRLVNKEWNQITHEPNVVSLHSSRTGTLRGYLISSSRRKDTAPVTFEPTMCTPSKNHRGDTFSPGFVQTVGGRSVTVEASHMGIVLCLRDGPRKHHRVPQYLICKPSTGQWAVIPNPRTRSETMLFSLAVLRSEPTLRFKILRVSRNRQTCANYVHSSFRCEVFNSDLWEWRRLKDIRLPVDYFGLCIGDGVIVSGNSYAHTKYPDGIFAFDMLNDTWEVMWLPFGELGQFEQVELVKIEGRLGIVRQGWDMNVLEIWVMEDRCNKVWRQRRKDLTVEDDPGAVKDSYFGRTTLWPEKILRFCSDLEPVDFGPAH</sequence>
<keyword evidence="2" id="KW-1185">Reference proteome</keyword>
<reference evidence="2" key="1">
    <citation type="journal article" date="2023" name="Front. Plant Sci.">
        <title>Chromosomal-level genome assembly of Melastoma candidum provides insights into trichome evolution.</title>
        <authorList>
            <person name="Zhong Y."/>
            <person name="Wu W."/>
            <person name="Sun C."/>
            <person name="Zou P."/>
            <person name="Liu Y."/>
            <person name="Dai S."/>
            <person name="Zhou R."/>
        </authorList>
    </citation>
    <scope>NUCLEOTIDE SEQUENCE [LARGE SCALE GENOMIC DNA]</scope>
</reference>
<gene>
    <name evidence="1" type="ORF">MLD38_015382</name>
</gene>
<evidence type="ECO:0000313" key="2">
    <source>
        <dbReference type="Proteomes" id="UP001057402"/>
    </source>
</evidence>
<comment type="caution">
    <text evidence="1">The sequence shown here is derived from an EMBL/GenBank/DDBJ whole genome shotgun (WGS) entry which is preliminary data.</text>
</comment>